<protein>
    <submittedName>
        <fullName evidence="1">Uncharacterized protein</fullName>
    </submittedName>
</protein>
<sequence>MATPKIEFFTDNENLLEFPPVPARKVLPDWFRELSPAIDLPPGKSKFPFGLSRSLRLSNVNATIRRCPGIISYLSEGYLIPLWADFLVQIRGETVYCIGSNELAHASPHSKQMQYPSMPLPDSYLQDSVKFTNPWKVRTPPGWSVMLSQPFYHFESRFTVVPGVVDSDAYHHIHVNTFFRKGDTDHQLKMGMPFVHVMPFQRSVLEPEVRVMTDADKRRMQRLDFKAKRFFGKNAAIRGLADAEDP</sequence>
<comment type="caution">
    <text evidence="1">The sequence shown here is derived from an EMBL/GenBank/DDBJ whole genome shotgun (WGS) entry which is preliminary data.</text>
</comment>
<accession>A0AAW9RNF1</accession>
<dbReference type="Proteomes" id="UP001359886">
    <property type="component" value="Unassembled WGS sequence"/>
</dbReference>
<organism evidence="1 2">
    <name type="scientific">Elongatibacter sediminis</name>
    <dbReference type="NCBI Taxonomy" id="3119006"/>
    <lineage>
        <taxon>Bacteria</taxon>
        <taxon>Pseudomonadati</taxon>
        <taxon>Pseudomonadota</taxon>
        <taxon>Gammaproteobacteria</taxon>
        <taxon>Chromatiales</taxon>
        <taxon>Wenzhouxiangellaceae</taxon>
        <taxon>Elongatibacter</taxon>
    </lineage>
</organism>
<dbReference type="RefSeq" id="WP_354697137.1">
    <property type="nucleotide sequence ID" value="NZ_JAZHOG010000022.1"/>
</dbReference>
<keyword evidence="2" id="KW-1185">Reference proteome</keyword>
<reference evidence="1 2" key="1">
    <citation type="submission" date="2024-02" db="EMBL/GenBank/DDBJ databases">
        <title>A novel Wenzhouxiangellaceae bacterium, isolated from coastal sediments.</title>
        <authorList>
            <person name="Du Z.-J."/>
            <person name="Ye Y.-Q."/>
            <person name="Zhang X.-Y."/>
        </authorList>
    </citation>
    <scope>NUCLEOTIDE SEQUENCE [LARGE SCALE GENOMIC DNA]</scope>
    <source>
        <strain evidence="1 2">CH-27</strain>
    </source>
</reference>
<gene>
    <name evidence="1" type="ORF">V3330_19440</name>
</gene>
<evidence type="ECO:0000313" key="2">
    <source>
        <dbReference type="Proteomes" id="UP001359886"/>
    </source>
</evidence>
<dbReference type="EMBL" id="JAZHOG010000022">
    <property type="protein sequence ID" value="MEJ8569810.1"/>
    <property type="molecule type" value="Genomic_DNA"/>
</dbReference>
<evidence type="ECO:0000313" key="1">
    <source>
        <dbReference type="EMBL" id="MEJ8569810.1"/>
    </source>
</evidence>
<dbReference type="AlphaFoldDB" id="A0AAW9RNF1"/>
<proteinExistence type="predicted"/>
<name>A0AAW9RNF1_9GAMM</name>